<dbReference type="PANTHER" id="PTHR33594:SF1">
    <property type="entry name" value="HD_PDEASE DOMAIN-CONTAINING PROTEIN"/>
    <property type="match status" value="1"/>
</dbReference>
<organism evidence="2 3">
    <name type="scientific">Falsibacillus albus</name>
    <dbReference type="NCBI Taxonomy" id="2478915"/>
    <lineage>
        <taxon>Bacteria</taxon>
        <taxon>Bacillati</taxon>
        <taxon>Bacillota</taxon>
        <taxon>Bacilli</taxon>
        <taxon>Bacillales</taxon>
        <taxon>Bacillaceae</taxon>
        <taxon>Falsibacillus</taxon>
    </lineage>
</organism>
<sequence>MQMNIIERTEEFVRLKLGHDTSGHDWHHVDRVRKMALYIAEKERKGDLFIIEMAALLHDIADDKLYENPEDGYKILLDWLESCRLNRQQMESILSIINTISFKGGNEAELNHIEAQIVRDADRLDALGAIGIARTFAYGGKKGAPLYDPSLPVRKDMTVEEYRNGKSSSIHHFYEKLLLLKDKMHTKTAKELAQKRHHVMEDFLKQFYTEWNGSE</sequence>
<reference evidence="2 3" key="1">
    <citation type="submission" date="2018-10" db="EMBL/GenBank/DDBJ databases">
        <title>Falsibacillus sp. genome draft.</title>
        <authorList>
            <person name="Shi S."/>
        </authorList>
    </citation>
    <scope>NUCLEOTIDE SEQUENCE [LARGE SCALE GENOMIC DNA]</scope>
    <source>
        <strain evidence="2 3">GY 10110</strain>
    </source>
</reference>
<proteinExistence type="predicted"/>
<name>A0A3L7JWX7_9BACI</name>
<dbReference type="Gene3D" id="1.10.472.50">
    <property type="entry name" value="HD-domain/PDEase-like"/>
    <property type="match status" value="1"/>
</dbReference>
<dbReference type="Proteomes" id="UP000276770">
    <property type="component" value="Unassembled WGS sequence"/>
</dbReference>
<dbReference type="InterPro" id="IPR003607">
    <property type="entry name" value="HD/PDEase_dom"/>
</dbReference>
<dbReference type="EMBL" id="RCVZ01000007">
    <property type="protein sequence ID" value="RLQ95246.1"/>
    <property type="molecule type" value="Genomic_DNA"/>
</dbReference>
<gene>
    <name evidence="2" type="ORF">D9X91_11800</name>
</gene>
<evidence type="ECO:0000313" key="3">
    <source>
        <dbReference type="Proteomes" id="UP000276770"/>
    </source>
</evidence>
<dbReference type="SMART" id="SM00471">
    <property type="entry name" value="HDc"/>
    <property type="match status" value="1"/>
</dbReference>
<dbReference type="OrthoDB" id="9797344at2"/>
<keyword evidence="3" id="KW-1185">Reference proteome</keyword>
<comment type="caution">
    <text evidence="2">The sequence shown here is derived from an EMBL/GenBank/DDBJ whole genome shotgun (WGS) entry which is preliminary data.</text>
</comment>
<feature type="domain" description="HD/PDEase" evidence="1">
    <location>
        <begin position="21"/>
        <end position="136"/>
    </location>
</feature>
<dbReference type="SUPFAM" id="SSF109604">
    <property type="entry name" value="HD-domain/PDEase-like"/>
    <property type="match status" value="1"/>
</dbReference>
<evidence type="ECO:0000313" key="2">
    <source>
        <dbReference type="EMBL" id="RLQ95246.1"/>
    </source>
</evidence>
<evidence type="ECO:0000259" key="1">
    <source>
        <dbReference type="SMART" id="SM00471"/>
    </source>
</evidence>
<dbReference type="InterPro" id="IPR006674">
    <property type="entry name" value="HD_domain"/>
</dbReference>
<protein>
    <submittedName>
        <fullName evidence="2">HD domain-containing protein</fullName>
    </submittedName>
</protein>
<dbReference type="CDD" id="cd00077">
    <property type="entry name" value="HDc"/>
    <property type="match status" value="1"/>
</dbReference>
<dbReference type="Gene3D" id="1.20.58.1910">
    <property type="match status" value="1"/>
</dbReference>
<dbReference type="PANTHER" id="PTHR33594">
    <property type="entry name" value="SUPERFAMILY HYDROLASE, PUTATIVE (AFU_ORTHOLOGUE AFUA_1G03035)-RELATED"/>
    <property type="match status" value="1"/>
</dbReference>
<accession>A0A3L7JWX7</accession>
<dbReference type="AlphaFoldDB" id="A0A3L7JWX7"/>
<dbReference type="Pfam" id="PF01966">
    <property type="entry name" value="HD"/>
    <property type="match status" value="1"/>
</dbReference>